<organism evidence="5 6">
    <name type="scientific">Halodesulfovibrio marinisediminis DSM 17456</name>
    <dbReference type="NCBI Taxonomy" id="1121457"/>
    <lineage>
        <taxon>Bacteria</taxon>
        <taxon>Pseudomonadati</taxon>
        <taxon>Thermodesulfobacteriota</taxon>
        <taxon>Desulfovibrionia</taxon>
        <taxon>Desulfovibrionales</taxon>
        <taxon>Desulfovibrionaceae</taxon>
        <taxon>Halodesulfovibrio</taxon>
    </lineage>
</organism>
<dbReference type="RefSeq" id="WP_175566006.1">
    <property type="nucleotide sequence ID" value="NZ_FSRG01000004.1"/>
</dbReference>
<feature type="region of interest" description="Disordered" evidence="3">
    <location>
        <begin position="144"/>
        <end position="165"/>
    </location>
</feature>
<dbReference type="NCBIfam" id="TIGR01965">
    <property type="entry name" value="VCBS_repeat"/>
    <property type="match status" value="3"/>
</dbReference>
<keyword evidence="6" id="KW-1185">Reference proteome</keyword>
<dbReference type="InterPro" id="IPR010221">
    <property type="entry name" value="VCBS_dom"/>
</dbReference>
<dbReference type="PROSITE" id="PS00330">
    <property type="entry name" value="HEMOLYSIN_CALCIUM"/>
    <property type="match status" value="4"/>
</dbReference>
<feature type="domain" description="RapA2 cadherin-like" evidence="4">
    <location>
        <begin position="261"/>
        <end position="342"/>
    </location>
</feature>
<dbReference type="PANTHER" id="PTHR38340:SF1">
    <property type="entry name" value="S-LAYER PROTEIN"/>
    <property type="match status" value="1"/>
</dbReference>
<dbReference type="GO" id="GO:0005509">
    <property type="term" value="F:calcium ion binding"/>
    <property type="evidence" value="ECO:0007669"/>
    <property type="project" value="InterPro"/>
</dbReference>
<protein>
    <submittedName>
        <fullName evidence="5">VCBS repeat-containing protein</fullName>
    </submittedName>
</protein>
<dbReference type="STRING" id="1121457.SAMN02745161_1640"/>
<evidence type="ECO:0000259" key="4">
    <source>
        <dbReference type="Pfam" id="PF17803"/>
    </source>
</evidence>
<dbReference type="InterPro" id="IPR011049">
    <property type="entry name" value="Serralysin-like_metalloprot_C"/>
</dbReference>
<reference evidence="6" key="1">
    <citation type="submission" date="2016-11" db="EMBL/GenBank/DDBJ databases">
        <authorList>
            <person name="Varghese N."/>
            <person name="Submissions S."/>
        </authorList>
    </citation>
    <scope>NUCLEOTIDE SEQUENCE [LARGE SCALE GENOMIC DNA]</scope>
    <source>
        <strain evidence="6">DSM 17456</strain>
    </source>
</reference>
<dbReference type="Gene3D" id="2.60.40.10">
    <property type="entry name" value="Immunoglobulins"/>
    <property type="match status" value="2"/>
</dbReference>
<sequence length="1224" mass="127377">MVAQVENNENIQVVKKPTAGEVREVSVGSELDISFDFDLDSVQAAADGEDLVLTFEDQAVLKLVGFANESEPVEVVLDDGTVLPADAIMEAIGEDGFIDTAAGGSASAPQGSGSSRISGFDSVLGGIENQEISHAYDDSISSDFSSLSSSADNAPENTPVVAGDDSSSVTALELADVLDGVAPPSISGNVLDNDTDSDGDKLTVKADTFNAQYGTFTLNPDGSWTYTLNNQNPTIVELDDGESRTDSVVYTVSDGLTEATATLTVTIKGTNDAPTVVADEGNVYAEEYHDVSADRVDVPTASGNVLDNDSDLDVEALTVADPGTYQGEYGTLVIAENGSWTYTLDHLNTDVQGLSKESVPLHDTFKYSASDGTASTESELVIDVHGTNDRPDVSVATVDTASGVEDHLGSEVITAKVVEHGFDADPDFVNNSQEVGTETTASGTLKFVDVDNADHGNGELGTVGKDLTYSVSVKEVGADDLGRDNVLTTADGKTTLSVEGKYGTLHYNTENGKWDYQLDNNDSDTQDLYNPVKNEDGTLSYPEKTGEDRFIITASDGHGVTEKEIVIDVEGSFDPVEYTLTYGSDSGASNRAGWHNAVGYTVTYEDGTTSSHIAWSDAHRSVNDEGGVAKFVITKPFVDVDFFVVPQGAKFLNTDSKISVGSDNVLKYFDPASGEWISSTVKAGSNHRGQVSNNKYYVEGGDLPGEGQYDFEDYVAGSSNAATNYHDVNFTVDAKTLVESEYTENGSIRFKITGTSKRDELHGTDYDDIITGNGGNDVISGNGGKNTLYGGDGHDTFMGGEGVDYFYGGDKDTDSSKSDLVSYENSKGVTVDLTGNTPNAGDAEGDTFSGIENLRGSAFNDVLIGDDEANRIEGAAGVDTLNGGKGNDVLDGGAGGDILKGGEGSDTVTYANSARPVTVNLKNTDVAEGGTGSGGDAQGDTLYSIENIVGSKGGDILTGSSKANNIRGGKGNDKIFGGAGDDRLDGGTDNDTIMGGAGEDTIIGGKGFDTVSYAGDNGGVGIEFEKSNGQLTIDGGYAEGDSVEGFEALIGTDHRDIIKLDNDWKDIDAGKGMDVVEVNDSDGIDGVHVDLGEGGIRLGTNAGAEIVKFVSNKTIKATADGGAGLDSLEVDKSGALSAVITAAGDGINAAVTAETDDTVINAKDFEQLKFNSASELNVTVQGGVKHLDLYTADTSAGNTSTEITTESNVGKLSVTTGDNADIIT</sequence>
<dbReference type="PANTHER" id="PTHR38340">
    <property type="entry name" value="S-LAYER PROTEIN"/>
    <property type="match status" value="1"/>
</dbReference>
<evidence type="ECO:0000256" key="2">
    <source>
        <dbReference type="ARBA" id="ARBA00022525"/>
    </source>
</evidence>
<dbReference type="GO" id="GO:0005576">
    <property type="term" value="C:extracellular region"/>
    <property type="evidence" value="ECO:0007669"/>
    <property type="project" value="UniProtKB-SubCell"/>
</dbReference>
<name>A0A1N6G2I1_9BACT</name>
<dbReference type="InterPro" id="IPR050557">
    <property type="entry name" value="RTX_toxin/Mannuronan_C5-epim"/>
</dbReference>
<proteinExistence type="predicted"/>
<dbReference type="Pfam" id="PF17803">
    <property type="entry name" value="Cadherin_4"/>
    <property type="match status" value="2"/>
</dbReference>
<evidence type="ECO:0000313" key="6">
    <source>
        <dbReference type="Proteomes" id="UP000184694"/>
    </source>
</evidence>
<dbReference type="PRINTS" id="PR00313">
    <property type="entry name" value="CABNDNGRPT"/>
</dbReference>
<dbReference type="AlphaFoldDB" id="A0A1N6G2I1"/>
<accession>A0A1N6G2I1</accession>
<dbReference type="InterPro" id="IPR001343">
    <property type="entry name" value="Hemolysn_Ca-bd"/>
</dbReference>
<dbReference type="InterPro" id="IPR018511">
    <property type="entry name" value="Hemolysin-typ_Ca-bd_CS"/>
</dbReference>
<evidence type="ECO:0000256" key="3">
    <source>
        <dbReference type="SAM" id="MobiDB-lite"/>
    </source>
</evidence>
<evidence type="ECO:0000313" key="5">
    <source>
        <dbReference type="EMBL" id="SIO01661.1"/>
    </source>
</evidence>
<feature type="domain" description="RapA2 cadherin-like" evidence="4">
    <location>
        <begin position="155"/>
        <end position="226"/>
    </location>
</feature>
<feature type="non-terminal residue" evidence="5">
    <location>
        <position position="1224"/>
    </location>
</feature>
<dbReference type="Gene3D" id="2.150.10.10">
    <property type="entry name" value="Serralysin-like metalloprotease, C-terminal"/>
    <property type="match status" value="3"/>
</dbReference>
<comment type="subcellular location">
    <subcellularLocation>
        <location evidence="1">Secreted</location>
    </subcellularLocation>
</comment>
<dbReference type="EMBL" id="FSRG01000004">
    <property type="protein sequence ID" value="SIO01661.1"/>
    <property type="molecule type" value="Genomic_DNA"/>
</dbReference>
<keyword evidence="2" id="KW-0964">Secreted</keyword>
<dbReference type="InterPro" id="IPR040853">
    <property type="entry name" value="RapA2_cadherin-like"/>
</dbReference>
<dbReference type="InterPro" id="IPR013783">
    <property type="entry name" value="Ig-like_fold"/>
</dbReference>
<dbReference type="Proteomes" id="UP000184694">
    <property type="component" value="Unassembled WGS sequence"/>
</dbReference>
<dbReference type="Pfam" id="PF00353">
    <property type="entry name" value="HemolysinCabind"/>
    <property type="match status" value="3"/>
</dbReference>
<gene>
    <name evidence="5" type="ORF">SAMN02745161_1640</name>
</gene>
<evidence type="ECO:0000256" key="1">
    <source>
        <dbReference type="ARBA" id="ARBA00004613"/>
    </source>
</evidence>
<dbReference type="SUPFAM" id="SSF51120">
    <property type="entry name" value="beta-Roll"/>
    <property type="match status" value="3"/>
</dbReference>